<reference evidence="3 4" key="1">
    <citation type="submission" date="2022-05" db="EMBL/GenBank/DDBJ databases">
        <authorList>
            <consortium name="Genoscope - CEA"/>
            <person name="William W."/>
        </authorList>
    </citation>
    <scope>NUCLEOTIDE SEQUENCE [LARGE SCALE GENOMIC DNA]</scope>
</reference>
<dbReference type="PANTHER" id="PTHR13630">
    <property type="entry name" value="GAMMA-SECRETASE-ACTIVATING PROTEIN"/>
    <property type="match status" value="1"/>
</dbReference>
<evidence type="ECO:0000313" key="4">
    <source>
        <dbReference type="Proteomes" id="UP001159427"/>
    </source>
</evidence>
<evidence type="ECO:0000256" key="1">
    <source>
        <dbReference type="SAM" id="MobiDB-lite"/>
    </source>
</evidence>
<dbReference type="EMBL" id="CALNXI010000076">
    <property type="protein sequence ID" value="CAH3018035.1"/>
    <property type="molecule type" value="Genomic_DNA"/>
</dbReference>
<name>A0ABN8LQQ9_9CNID</name>
<dbReference type="PANTHER" id="PTHR13630:SF1">
    <property type="entry name" value="GAMMA-SECRETASE-ACTIVATING PROTEIN"/>
    <property type="match status" value="1"/>
</dbReference>
<dbReference type="InterPro" id="IPR026172">
    <property type="entry name" value="GSAP_fam"/>
</dbReference>
<protein>
    <recommendedName>
        <fullName evidence="2">Gamma-secretase-activating protein C-terminal domain-containing protein</fullName>
    </recommendedName>
</protein>
<dbReference type="InterPro" id="IPR028010">
    <property type="entry name" value="GSAP_C_dom"/>
</dbReference>
<evidence type="ECO:0000259" key="2">
    <source>
        <dbReference type="Pfam" id="PF14959"/>
    </source>
</evidence>
<feature type="domain" description="Gamma-secretase-activating protein C-terminal" evidence="2">
    <location>
        <begin position="732"/>
        <end position="838"/>
    </location>
</feature>
<comment type="caution">
    <text evidence="3">The sequence shown here is derived from an EMBL/GenBank/DDBJ whole genome shotgun (WGS) entry which is preliminary data.</text>
</comment>
<feature type="compositionally biased region" description="Basic and acidic residues" evidence="1">
    <location>
        <begin position="675"/>
        <end position="684"/>
    </location>
</feature>
<accession>A0ABN8LQQ9</accession>
<evidence type="ECO:0000313" key="3">
    <source>
        <dbReference type="EMBL" id="CAH3018035.1"/>
    </source>
</evidence>
<keyword evidence="4" id="KW-1185">Reference proteome</keyword>
<organism evidence="3 4">
    <name type="scientific">Porites evermanni</name>
    <dbReference type="NCBI Taxonomy" id="104178"/>
    <lineage>
        <taxon>Eukaryota</taxon>
        <taxon>Metazoa</taxon>
        <taxon>Cnidaria</taxon>
        <taxon>Anthozoa</taxon>
        <taxon>Hexacorallia</taxon>
        <taxon>Scleractinia</taxon>
        <taxon>Fungiina</taxon>
        <taxon>Poritidae</taxon>
        <taxon>Porites</taxon>
    </lineage>
</organism>
<dbReference type="Proteomes" id="UP001159427">
    <property type="component" value="Unassembled WGS sequence"/>
</dbReference>
<proteinExistence type="predicted"/>
<feature type="region of interest" description="Disordered" evidence="1">
    <location>
        <begin position="663"/>
        <end position="684"/>
    </location>
</feature>
<feature type="compositionally biased region" description="Low complexity" evidence="1">
    <location>
        <begin position="663"/>
        <end position="673"/>
    </location>
</feature>
<gene>
    <name evidence="3" type="ORF">PEVE_00040841</name>
</gene>
<sequence length="969" mass="111003">MVDLQRTLCFDEDILPCLLKEREIYSGQKAEQENGIVMTDAATVKKRLQVHIVGQERDNALIVSWNDTSPGGSGSYKVTFFGLYEPFQHQLRILFIHDKKVTVVGASVNQERTLLAFTVTECYFGLVDNPSSPVIPAIYKSFIAEIRPQKRIYSLSIERHTFQRVQFLYGEYHGYGSNSKKESHMLFLHHNVAIGLYHIPMARSGDRGMFINGQPRVQQVTDKFFWAQWDSQYQRLYLVYPEYKNKYGLYVELDGEDVTPDLIFTSYQFNERRSHFRVLNFPLPFPDVDLFSKTSHPEYIDVALAQTVSEKHLNMQVVSLPSKGSFYICLQHPVSGETTESQSSSGPSAEGHPSQLEYSVYVLHHGCLMHCVLPTVTLSTTDLQNYRLFFSSLNDYLMVFLPGRFMHLLNCSPEREPCHHIILQGDAVPKLSSTDVSSDEPRLLLYLNKEISTSLQTGPYIFDSMSGNAYKYNFDKAALADLFARTHMPSTRLAILHLAVIHLRDSNLIKQIFEHLSHDPASPECLDFLREYLVGSTYGTFRRELEREVITLIPFTCVDTYRGHLEKDINRKRIAQISCSFVKDNNIEFQGVKGKMKQGDFWTALLQNTKRLPPRFQLKVPDADLFEQESDSDEETEDAPQETSLVQSLYRRLSVSKRLSRAGSSESLSSHGSNRNRDSFDTTEQRRSVFEIKKQNLTIDCLASHLQNHLPREAKVKIQNIAIEYVKCQARQSEQLLRLFNQALEFTDNPFTLPLSMRGTMREVVYFQLVERYCTAVSELNFPFSTGFRSSMTCLGFRCLDRRMFLQYVDNGVLHLTRKFISRLVEEFDGEREEEDFVFQIICRLKYDAAKDALLHWEHPFKARYLSQRIVEDLLMTDSPGGARENLDYSYSGARDATSNGRPASLSISSDGDSDVFRPLATLMSALKKGAAQIDKQSVVSNEDLDYIEMRALLETQRETVGSLGTIPF</sequence>
<dbReference type="Pfam" id="PF14959">
    <property type="entry name" value="GSAP-16"/>
    <property type="match status" value="1"/>
</dbReference>